<dbReference type="PROSITE" id="PS50932">
    <property type="entry name" value="HTH_LACI_2"/>
    <property type="match status" value="1"/>
</dbReference>
<evidence type="ECO:0000259" key="5">
    <source>
        <dbReference type="PROSITE" id="PS50932"/>
    </source>
</evidence>
<protein>
    <submittedName>
        <fullName evidence="6">LacI family transcriptional regulator</fullName>
    </submittedName>
</protein>
<dbReference type="PANTHER" id="PTHR30146">
    <property type="entry name" value="LACI-RELATED TRANSCRIPTIONAL REPRESSOR"/>
    <property type="match status" value="1"/>
</dbReference>
<dbReference type="InterPro" id="IPR028082">
    <property type="entry name" value="Peripla_BP_I"/>
</dbReference>
<evidence type="ECO:0000256" key="3">
    <source>
        <dbReference type="ARBA" id="ARBA00023163"/>
    </source>
</evidence>
<dbReference type="Pfam" id="PF00532">
    <property type="entry name" value="Peripla_BP_1"/>
    <property type="match status" value="1"/>
</dbReference>
<evidence type="ECO:0000256" key="1">
    <source>
        <dbReference type="ARBA" id="ARBA00023015"/>
    </source>
</evidence>
<reference evidence="6 7" key="1">
    <citation type="submission" date="2018-10" db="EMBL/GenBank/DDBJ databases">
        <title>Tessaracoccus antarcticuss sp. nov., isolated from sediment.</title>
        <authorList>
            <person name="Zhou L.Y."/>
            <person name="Du Z.J."/>
        </authorList>
    </citation>
    <scope>NUCLEOTIDE SEQUENCE [LARGE SCALE GENOMIC DNA]</scope>
    <source>
        <strain evidence="6 7">JDX10</strain>
    </source>
</reference>
<dbReference type="InterPro" id="IPR001761">
    <property type="entry name" value="Peripla_BP/Lac1_sug-bd_dom"/>
</dbReference>
<evidence type="ECO:0000256" key="2">
    <source>
        <dbReference type="ARBA" id="ARBA00023125"/>
    </source>
</evidence>
<dbReference type="Gene3D" id="3.40.50.2300">
    <property type="match status" value="2"/>
</dbReference>
<dbReference type="PANTHER" id="PTHR30146:SF138">
    <property type="entry name" value="TRANSCRIPTIONAL REGULATORY PROTEIN"/>
    <property type="match status" value="1"/>
</dbReference>
<keyword evidence="2" id="KW-0238">DNA-binding</keyword>
<evidence type="ECO:0000256" key="4">
    <source>
        <dbReference type="SAM" id="MobiDB-lite"/>
    </source>
</evidence>
<dbReference type="GO" id="GO:0003700">
    <property type="term" value="F:DNA-binding transcription factor activity"/>
    <property type="evidence" value="ECO:0007669"/>
    <property type="project" value="TreeGrafter"/>
</dbReference>
<organism evidence="6 7">
    <name type="scientific">Tessaracoccus antarcticus</name>
    <dbReference type="NCBI Taxonomy" id="2479848"/>
    <lineage>
        <taxon>Bacteria</taxon>
        <taxon>Bacillati</taxon>
        <taxon>Actinomycetota</taxon>
        <taxon>Actinomycetes</taxon>
        <taxon>Propionibacteriales</taxon>
        <taxon>Propionibacteriaceae</taxon>
        <taxon>Tessaracoccus</taxon>
    </lineage>
</organism>
<gene>
    <name evidence="6" type="ORF">EAX62_04175</name>
</gene>
<dbReference type="EMBL" id="REFW01000001">
    <property type="protein sequence ID" value="RMB62458.1"/>
    <property type="molecule type" value="Genomic_DNA"/>
</dbReference>
<dbReference type="InterPro" id="IPR000843">
    <property type="entry name" value="HTH_LacI"/>
</dbReference>
<dbReference type="CDD" id="cd01392">
    <property type="entry name" value="HTH_LacI"/>
    <property type="match status" value="1"/>
</dbReference>
<dbReference type="Pfam" id="PF00356">
    <property type="entry name" value="LacI"/>
    <property type="match status" value="1"/>
</dbReference>
<feature type="region of interest" description="Disordered" evidence="4">
    <location>
        <begin position="327"/>
        <end position="355"/>
    </location>
</feature>
<dbReference type="InterPro" id="IPR010982">
    <property type="entry name" value="Lambda_DNA-bd_dom_sf"/>
</dbReference>
<keyword evidence="1" id="KW-0805">Transcription regulation</keyword>
<feature type="domain" description="HTH lacI-type" evidence="5">
    <location>
        <begin position="3"/>
        <end position="57"/>
    </location>
</feature>
<proteinExistence type="predicted"/>
<comment type="caution">
    <text evidence="6">The sequence shown here is derived from an EMBL/GenBank/DDBJ whole genome shotgun (WGS) entry which is preliminary data.</text>
</comment>
<dbReference type="SUPFAM" id="SSF53822">
    <property type="entry name" value="Periplasmic binding protein-like I"/>
    <property type="match status" value="1"/>
</dbReference>
<dbReference type="AlphaFoldDB" id="A0A3M0GDR0"/>
<sequence length="355" mass="37881">MAVTIRDVAQACGVSPATVSRALSAPHKVNEATRARIQAMAISMGYRPNPMARSLITGRSGTIGLIVPDLENPFFGSICKGAQARAREVGYTVFVADTDEDPSAEVEIFQHLGKQVDGIIFCSARGTDADIARMAQETPTLLVNRTMPGIPSITYDNASGMRAMMDHLVALGHRHIAYAGGPARSWSNDHRCDAFTEYGRTSPELDLVQLGHFRPTFSGGIQAGDLAIASGATAVVAFNDLVALGLMDRLRQRGMSAPADMSVGGFDNVAVATFVWPNLTTVDFPRIQMGRAAVDSLLKVVLGSQWNSEPVHQIPVELVIRQSTAVPAGGSQDMRSAREKNPPLGAPHTLLDAHV</sequence>
<keyword evidence="7" id="KW-1185">Reference proteome</keyword>
<evidence type="ECO:0000313" key="7">
    <source>
        <dbReference type="Proteomes" id="UP000275256"/>
    </source>
</evidence>
<name>A0A3M0GDR0_9ACTN</name>
<dbReference type="Proteomes" id="UP000275256">
    <property type="component" value="Unassembled WGS sequence"/>
</dbReference>
<dbReference type="CDD" id="cd06267">
    <property type="entry name" value="PBP1_LacI_sugar_binding-like"/>
    <property type="match status" value="1"/>
</dbReference>
<dbReference type="GO" id="GO:0000976">
    <property type="term" value="F:transcription cis-regulatory region binding"/>
    <property type="evidence" value="ECO:0007669"/>
    <property type="project" value="TreeGrafter"/>
</dbReference>
<dbReference type="Gene3D" id="1.10.260.40">
    <property type="entry name" value="lambda repressor-like DNA-binding domains"/>
    <property type="match status" value="1"/>
</dbReference>
<evidence type="ECO:0000313" key="6">
    <source>
        <dbReference type="EMBL" id="RMB62458.1"/>
    </source>
</evidence>
<dbReference type="OrthoDB" id="3258243at2"/>
<keyword evidence="3" id="KW-0804">Transcription</keyword>
<dbReference type="SUPFAM" id="SSF47413">
    <property type="entry name" value="lambda repressor-like DNA-binding domains"/>
    <property type="match status" value="1"/>
</dbReference>
<dbReference type="SMART" id="SM00354">
    <property type="entry name" value="HTH_LACI"/>
    <property type="match status" value="1"/>
</dbReference>
<accession>A0A3M0GDR0</accession>